<dbReference type="InterPro" id="IPR043129">
    <property type="entry name" value="ATPase_NBD"/>
</dbReference>
<dbReference type="Pfam" id="PF00480">
    <property type="entry name" value="ROK"/>
    <property type="match status" value="1"/>
</dbReference>
<comment type="similarity">
    <text evidence="1">Belongs to the ROK (NagC/XylR) family.</text>
</comment>
<dbReference type="SUPFAM" id="SSF53067">
    <property type="entry name" value="Actin-like ATPase domain"/>
    <property type="match status" value="2"/>
</dbReference>
<sequence>MPPPSASAPVRSAELRRHNLGLLLGRLRGEPSSRAALAGTTGLTRGTVASLLDPLVSAGVLAEGPPSRGGVGRPGRPLRFAPAGPVAVGVSVEVDALVACVVGLDGGVVRRMHRRREHRTMDAAEVFGRAARDVRALCERAGRPVVGAGVAVPAPVRGTGPDAEMLRAPNLPLLAGARPGELFGRVAGRPVVVGNEATLGALAHLGVASDFVYVSAGIGIGGGIVVGGRVLPGAAGLAGEIGHVVVERDGRPCGCGGTGCVEQYAGLPALLADAGADGLPALRSAVRAGEPVALAALERAGTALGAALASVLNVVDLPAVVLGGSFTPLGDRLAPVVRAEILRRRPSAGVEVLVSGHGRPAAALGTARAVTDRVLDDPDLLLRP</sequence>
<dbReference type="GO" id="GO:0009384">
    <property type="term" value="F:N-acylmannosamine kinase activity"/>
    <property type="evidence" value="ECO:0007669"/>
    <property type="project" value="UniProtKB-EC"/>
</dbReference>
<dbReference type="RefSeq" id="WP_085910956.1">
    <property type="nucleotide sequence ID" value="NZ_AP018920.1"/>
</dbReference>
<evidence type="ECO:0000313" key="3">
    <source>
        <dbReference type="Proteomes" id="UP000194360"/>
    </source>
</evidence>
<dbReference type="Proteomes" id="UP000194360">
    <property type="component" value="Unassembled WGS sequence"/>
</dbReference>
<reference evidence="2 3" key="1">
    <citation type="submission" date="2016-09" db="EMBL/GenBank/DDBJ databases">
        <title>Pseudonocardia autotrophica DSM535, a candidate organism with high potential of specific P450 cytochromes.</title>
        <authorList>
            <person name="Grumaz C."/>
            <person name="Vainshtein Y."/>
            <person name="Kirstahler P."/>
            <person name="Sohn K."/>
        </authorList>
    </citation>
    <scope>NUCLEOTIDE SEQUENCE [LARGE SCALE GENOMIC DNA]</scope>
    <source>
        <strain evidence="2 3">DSM 535</strain>
    </source>
</reference>
<keyword evidence="3" id="KW-1185">Reference proteome</keyword>
<keyword evidence="2" id="KW-0808">Transferase</keyword>
<dbReference type="PANTHER" id="PTHR18964:SF149">
    <property type="entry name" value="BIFUNCTIONAL UDP-N-ACETYLGLUCOSAMINE 2-EPIMERASE_N-ACETYLMANNOSAMINE KINASE"/>
    <property type="match status" value="1"/>
</dbReference>
<evidence type="ECO:0000313" key="2">
    <source>
        <dbReference type="EMBL" id="OSY43701.1"/>
    </source>
</evidence>
<dbReference type="InterPro" id="IPR036390">
    <property type="entry name" value="WH_DNA-bd_sf"/>
</dbReference>
<dbReference type="Gene3D" id="3.30.420.40">
    <property type="match status" value="2"/>
</dbReference>
<organism evidence="2 3">
    <name type="scientific">Pseudonocardia autotrophica</name>
    <name type="common">Amycolata autotrophica</name>
    <name type="synonym">Nocardia autotrophica</name>
    <dbReference type="NCBI Taxonomy" id="2074"/>
    <lineage>
        <taxon>Bacteria</taxon>
        <taxon>Bacillati</taxon>
        <taxon>Actinomycetota</taxon>
        <taxon>Actinomycetes</taxon>
        <taxon>Pseudonocardiales</taxon>
        <taxon>Pseudonocardiaceae</taxon>
        <taxon>Pseudonocardia</taxon>
    </lineage>
</organism>
<dbReference type="AlphaFoldDB" id="A0A1Y2N919"/>
<dbReference type="STRING" id="2074.BG845_00647"/>
<dbReference type="SUPFAM" id="SSF46785">
    <property type="entry name" value="Winged helix' DNA-binding domain"/>
    <property type="match status" value="1"/>
</dbReference>
<comment type="caution">
    <text evidence="2">The sequence shown here is derived from an EMBL/GenBank/DDBJ whole genome shotgun (WGS) entry which is preliminary data.</text>
</comment>
<protein>
    <submittedName>
        <fullName evidence="2">N-acetylmannosamine kinase</fullName>
        <ecNumber evidence="2">2.7.1.60</ecNumber>
    </submittedName>
</protein>
<dbReference type="InterPro" id="IPR000600">
    <property type="entry name" value="ROK"/>
</dbReference>
<name>A0A1Y2N919_PSEAH</name>
<dbReference type="Gene3D" id="1.10.10.10">
    <property type="entry name" value="Winged helix-like DNA-binding domain superfamily/Winged helix DNA-binding domain"/>
    <property type="match status" value="1"/>
</dbReference>
<accession>A0A1Y2N919</accession>
<evidence type="ECO:0000256" key="1">
    <source>
        <dbReference type="ARBA" id="ARBA00006479"/>
    </source>
</evidence>
<keyword evidence="2" id="KW-0418">Kinase</keyword>
<dbReference type="OrthoDB" id="5174513at2"/>
<dbReference type="PANTHER" id="PTHR18964">
    <property type="entry name" value="ROK (REPRESSOR, ORF, KINASE) FAMILY"/>
    <property type="match status" value="1"/>
</dbReference>
<dbReference type="InterPro" id="IPR036388">
    <property type="entry name" value="WH-like_DNA-bd_sf"/>
</dbReference>
<dbReference type="EMBL" id="MIGB01000002">
    <property type="protein sequence ID" value="OSY43701.1"/>
    <property type="molecule type" value="Genomic_DNA"/>
</dbReference>
<proteinExistence type="inferred from homology"/>
<dbReference type="EC" id="2.7.1.60" evidence="2"/>
<gene>
    <name evidence="2" type="primary">nanK_1</name>
    <name evidence="2" type="ORF">BG845_00647</name>
</gene>